<dbReference type="PANTHER" id="PTHR40051">
    <property type="entry name" value="IG HYPOTHETICAL 15966"/>
    <property type="match status" value="1"/>
</dbReference>
<dbReference type="EMBL" id="CP118718">
    <property type="protein sequence ID" value="WEA46793.1"/>
    <property type="molecule type" value="Genomic_DNA"/>
</dbReference>
<protein>
    <submittedName>
        <fullName evidence="1">YolD-like family protein</fullName>
    </submittedName>
</protein>
<dbReference type="Proteomes" id="UP001220217">
    <property type="component" value="Chromosome"/>
</dbReference>
<evidence type="ECO:0000313" key="2">
    <source>
        <dbReference type="Proteomes" id="UP001220217"/>
    </source>
</evidence>
<dbReference type="Pfam" id="PF08863">
    <property type="entry name" value="YolD"/>
    <property type="match status" value="1"/>
</dbReference>
<dbReference type="InterPro" id="IPR014962">
    <property type="entry name" value="YolD"/>
</dbReference>
<dbReference type="AlphaFoldDB" id="A0ABD7X2N1"/>
<organism evidence="1 2">
    <name type="scientific">Priestia aryabhattai</name>
    <name type="common">Bacillus aryabhattai</name>
    <dbReference type="NCBI Taxonomy" id="412384"/>
    <lineage>
        <taxon>Bacteria</taxon>
        <taxon>Bacillati</taxon>
        <taxon>Bacillota</taxon>
        <taxon>Bacilli</taxon>
        <taxon>Bacillales</taxon>
        <taxon>Bacillaceae</taxon>
        <taxon>Priestia</taxon>
    </lineage>
</organism>
<dbReference type="PANTHER" id="PTHR40051:SF1">
    <property type="entry name" value="YOLD-LIKE FAMILY PROTEIN"/>
    <property type="match status" value="1"/>
</dbReference>
<dbReference type="RefSeq" id="WP_275037488.1">
    <property type="nucleotide sequence ID" value="NZ_CP118718.1"/>
</dbReference>
<name>A0ABD7X2N1_PRIAR</name>
<reference evidence="1 2" key="1">
    <citation type="submission" date="2023-02" db="EMBL/GenBank/DDBJ databases">
        <title>Complete genome sequence of Priestia aryabhattai G5MAi6, a methanol-tolerant strain isolated from tap water in Hong Kong.</title>
        <authorList>
            <person name="Leung K.M."/>
            <person name="Lai G.K.K."/>
            <person name="Griffin S.D.J."/>
        </authorList>
    </citation>
    <scope>NUCLEOTIDE SEQUENCE [LARGE SCALE GENOMIC DNA]</scope>
    <source>
        <strain evidence="1 2">G5MAi6</strain>
    </source>
</reference>
<accession>A0ABD7X2N1</accession>
<proteinExistence type="predicted"/>
<evidence type="ECO:0000313" key="1">
    <source>
        <dbReference type="EMBL" id="WEA46793.1"/>
    </source>
</evidence>
<gene>
    <name evidence="1" type="ORF">PWO00_12775</name>
</gene>
<sequence length="123" mass="14572">MKEEALNKYNQYSSKGRSMKKWRPFATMPEQYAGLNKILNDLDKVDKPVLSEEQFEVMNDTIKEALHTKRYVYLTYYKKGEILTETAVIHNVNLQRNILVYIDYVFDLKTELPLNDIVDIQFT</sequence>